<feature type="region of interest" description="Disordered" evidence="1">
    <location>
        <begin position="67"/>
        <end position="87"/>
    </location>
</feature>
<keyword evidence="3" id="KW-1185">Reference proteome</keyword>
<name>A0AAD7ZGR7_DIPPU</name>
<evidence type="ECO:0000256" key="1">
    <source>
        <dbReference type="SAM" id="MobiDB-lite"/>
    </source>
</evidence>
<proteinExistence type="predicted"/>
<reference evidence="2" key="2">
    <citation type="submission" date="2023-05" db="EMBL/GenBank/DDBJ databases">
        <authorList>
            <person name="Fouks B."/>
        </authorList>
    </citation>
    <scope>NUCLEOTIDE SEQUENCE</scope>
    <source>
        <strain evidence="2">Stay&amp;Tobe</strain>
        <tissue evidence="2">Testes</tissue>
    </source>
</reference>
<gene>
    <name evidence="2" type="ORF">L9F63_004134</name>
</gene>
<feature type="region of interest" description="Disordered" evidence="1">
    <location>
        <begin position="1"/>
        <end position="49"/>
    </location>
</feature>
<comment type="caution">
    <text evidence="2">The sequence shown here is derived from an EMBL/GenBank/DDBJ whole genome shotgun (WGS) entry which is preliminary data.</text>
</comment>
<dbReference type="EMBL" id="JASPKZ010008356">
    <property type="protein sequence ID" value="KAJ9580191.1"/>
    <property type="molecule type" value="Genomic_DNA"/>
</dbReference>
<feature type="compositionally biased region" description="Polar residues" evidence="1">
    <location>
        <begin position="32"/>
        <end position="42"/>
    </location>
</feature>
<dbReference type="Proteomes" id="UP001233999">
    <property type="component" value="Unassembled WGS sequence"/>
</dbReference>
<evidence type="ECO:0000313" key="2">
    <source>
        <dbReference type="EMBL" id="KAJ9580191.1"/>
    </source>
</evidence>
<dbReference type="AlphaFoldDB" id="A0AAD7ZGR7"/>
<evidence type="ECO:0000313" key="3">
    <source>
        <dbReference type="Proteomes" id="UP001233999"/>
    </source>
</evidence>
<sequence>MSAPSPAARPVSSIQLVTRDESGIENSAFELDSQNNNKQRASSEPAGGYSEALSSLLWEPYECRSRSSSTTSSKAGVEVATPQVDPQTPQQQCSICVQCGQCADMRTFTSTEAQTDDIPQQQQRRRRERLNVQTQVAETPPPDRLPDILNSHLPPPYSTLPIAIPVPVQPHPAGVRFPFHINPTSRRSGNLMTPIIYTKMVLIFPPMFWSSLVPVSNDFSILVVSDWFLLP</sequence>
<protein>
    <submittedName>
        <fullName evidence="2">Uncharacterized protein</fullName>
    </submittedName>
</protein>
<accession>A0AAD7ZGR7</accession>
<feature type="region of interest" description="Disordered" evidence="1">
    <location>
        <begin position="112"/>
        <end position="147"/>
    </location>
</feature>
<reference evidence="2" key="1">
    <citation type="journal article" date="2023" name="IScience">
        <title>Live-bearing cockroach genome reveals convergent evolutionary mechanisms linked to viviparity in insects and beyond.</title>
        <authorList>
            <person name="Fouks B."/>
            <person name="Harrison M.C."/>
            <person name="Mikhailova A.A."/>
            <person name="Marchal E."/>
            <person name="English S."/>
            <person name="Carruthers M."/>
            <person name="Jennings E.C."/>
            <person name="Chiamaka E.L."/>
            <person name="Frigard R.A."/>
            <person name="Pippel M."/>
            <person name="Attardo G.M."/>
            <person name="Benoit J.B."/>
            <person name="Bornberg-Bauer E."/>
            <person name="Tobe S.S."/>
        </authorList>
    </citation>
    <scope>NUCLEOTIDE SEQUENCE</scope>
    <source>
        <strain evidence="2">Stay&amp;Tobe</strain>
    </source>
</reference>
<organism evidence="2 3">
    <name type="scientific">Diploptera punctata</name>
    <name type="common">Pacific beetle cockroach</name>
    <dbReference type="NCBI Taxonomy" id="6984"/>
    <lineage>
        <taxon>Eukaryota</taxon>
        <taxon>Metazoa</taxon>
        <taxon>Ecdysozoa</taxon>
        <taxon>Arthropoda</taxon>
        <taxon>Hexapoda</taxon>
        <taxon>Insecta</taxon>
        <taxon>Pterygota</taxon>
        <taxon>Neoptera</taxon>
        <taxon>Polyneoptera</taxon>
        <taxon>Dictyoptera</taxon>
        <taxon>Blattodea</taxon>
        <taxon>Blaberoidea</taxon>
        <taxon>Blaberidae</taxon>
        <taxon>Diplopterinae</taxon>
        <taxon>Diploptera</taxon>
    </lineage>
</organism>
<feature type="compositionally biased region" description="Low complexity" evidence="1">
    <location>
        <begin position="1"/>
        <end position="13"/>
    </location>
</feature>
<feature type="non-terminal residue" evidence="2">
    <location>
        <position position="1"/>
    </location>
</feature>